<feature type="transmembrane region" description="Helical" evidence="2">
    <location>
        <begin position="265"/>
        <end position="289"/>
    </location>
</feature>
<dbReference type="RefSeq" id="XP_005650177.1">
    <property type="nucleotide sequence ID" value="XM_005650120.1"/>
</dbReference>
<dbReference type="STRING" id="574566.I0Z4R4"/>
<dbReference type="OrthoDB" id="1915931at2759"/>
<accession>I0Z4R4</accession>
<evidence type="ECO:0000256" key="2">
    <source>
        <dbReference type="SAM" id="Phobius"/>
    </source>
</evidence>
<dbReference type="Proteomes" id="UP000007264">
    <property type="component" value="Unassembled WGS sequence"/>
</dbReference>
<feature type="compositionally biased region" description="Polar residues" evidence="1">
    <location>
        <begin position="1"/>
        <end position="19"/>
    </location>
</feature>
<feature type="transmembrane region" description="Helical" evidence="2">
    <location>
        <begin position="160"/>
        <end position="181"/>
    </location>
</feature>
<feature type="transmembrane region" description="Helical" evidence="2">
    <location>
        <begin position="310"/>
        <end position="332"/>
    </location>
</feature>
<dbReference type="AlphaFoldDB" id="I0Z4R4"/>
<evidence type="ECO:0000313" key="3">
    <source>
        <dbReference type="EMBL" id="EIE25633.1"/>
    </source>
</evidence>
<gene>
    <name evidence="3" type="ORF">COCSUDRAFT_83640</name>
</gene>
<dbReference type="eggNOG" id="ENOG502QTAE">
    <property type="taxonomic scope" value="Eukaryota"/>
</dbReference>
<dbReference type="GeneID" id="17043532"/>
<organism evidence="3 4">
    <name type="scientific">Coccomyxa subellipsoidea (strain C-169)</name>
    <name type="common">Green microalga</name>
    <dbReference type="NCBI Taxonomy" id="574566"/>
    <lineage>
        <taxon>Eukaryota</taxon>
        <taxon>Viridiplantae</taxon>
        <taxon>Chlorophyta</taxon>
        <taxon>core chlorophytes</taxon>
        <taxon>Trebouxiophyceae</taxon>
        <taxon>Trebouxiophyceae incertae sedis</taxon>
        <taxon>Coccomyxaceae</taxon>
        <taxon>Coccomyxa</taxon>
        <taxon>Coccomyxa subellipsoidea</taxon>
    </lineage>
</organism>
<protein>
    <submittedName>
        <fullName evidence="3">Uncharacterized protein</fullName>
    </submittedName>
</protein>
<dbReference type="PANTHER" id="PTHR34553">
    <property type="entry name" value="OS05G0597400 PROTEIN"/>
    <property type="match status" value="1"/>
</dbReference>
<keyword evidence="2" id="KW-0472">Membrane</keyword>
<feature type="transmembrane region" description="Helical" evidence="2">
    <location>
        <begin position="338"/>
        <end position="360"/>
    </location>
</feature>
<reference evidence="3 4" key="1">
    <citation type="journal article" date="2012" name="Genome Biol.">
        <title>The genome of the polar eukaryotic microalga coccomyxa subellipsoidea reveals traits of cold adaptation.</title>
        <authorList>
            <person name="Blanc G."/>
            <person name="Agarkova I."/>
            <person name="Grimwood J."/>
            <person name="Kuo A."/>
            <person name="Brueggeman A."/>
            <person name="Dunigan D."/>
            <person name="Gurnon J."/>
            <person name="Ladunga I."/>
            <person name="Lindquist E."/>
            <person name="Lucas S."/>
            <person name="Pangilinan J."/>
            <person name="Proschold T."/>
            <person name="Salamov A."/>
            <person name="Schmutz J."/>
            <person name="Weeks D."/>
            <person name="Yamada T."/>
            <person name="Claverie J.M."/>
            <person name="Grigoriev I."/>
            <person name="Van Etten J."/>
            <person name="Lomsadze A."/>
            <person name="Borodovsky M."/>
        </authorList>
    </citation>
    <scope>NUCLEOTIDE SEQUENCE [LARGE SCALE GENOMIC DNA]</scope>
    <source>
        <strain evidence="3 4">C-169</strain>
    </source>
</reference>
<comment type="caution">
    <text evidence="3">The sequence shown here is derived from an EMBL/GenBank/DDBJ whole genome shotgun (WGS) entry which is preliminary data.</text>
</comment>
<dbReference type="PANTHER" id="PTHR34553:SF4">
    <property type="entry name" value="G1_S-SPECIFIC CYCLIN-E PROTEIN"/>
    <property type="match status" value="1"/>
</dbReference>
<keyword evidence="2" id="KW-0812">Transmembrane</keyword>
<name>I0Z4R4_COCSC</name>
<keyword evidence="2" id="KW-1133">Transmembrane helix</keyword>
<keyword evidence="4" id="KW-1185">Reference proteome</keyword>
<sequence>MYQLQIASPTHQVTPQPDSWYSAEPSSKHARSTSLDGIRHGSMQGLARFGAASTSSYGDVVSPGVYSFRPTNRGSLFGSSPGDESQHGAWPSPSCWTMASHAYDYRSVAFQFTDSRMPTILRPAIQGDERLLKLYESGLPAWAIYMPLYRLPYRPWMRTVSYCLFVAISVFSMVMGFYDLIKNVPYLHKVLSSLSLPSSAIFAWLDSHVQVRLSILFAYLFGKSQLFMQLLRWLGHAWALLRTGLEPFVSFLGPPLQTAWEALQIFGSSLHMIATAWGAVLCDMLYFFLGPPARALLGFFKVILELVMPIFRLVKLVVLGPFSMVGAALQWAWGSMRILWAAVLALVSATRSGWCAMSAVSQGTRNVSEQASTESGAQQSPAAVPQQPGLVLRGEEADSFEYGGVEDESSL</sequence>
<feature type="region of interest" description="Disordered" evidence="1">
    <location>
        <begin position="1"/>
        <end position="36"/>
    </location>
</feature>
<dbReference type="EMBL" id="AGSI01000004">
    <property type="protein sequence ID" value="EIE25633.1"/>
    <property type="molecule type" value="Genomic_DNA"/>
</dbReference>
<dbReference type="KEGG" id="csl:COCSUDRAFT_83640"/>
<evidence type="ECO:0000256" key="1">
    <source>
        <dbReference type="SAM" id="MobiDB-lite"/>
    </source>
</evidence>
<evidence type="ECO:0000313" key="4">
    <source>
        <dbReference type="Proteomes" id="UP000007264"/>
    </source>
</evidence>
<proteinExistence type="predicted"/>